<dbReference type="SUPFAM" id="SSF53448">
    <property type="entry name" value="Nucleotide-diphospho-sugar transferases"/>
    <property type="match status" value="1"/>
</dbReference>
<dbReference type="AlphaFoldDB" id="S9VXZ8"/>
<proteinExistence type="inferred from homology"/>
<name>S9VXZ8_SCHCR</name>
<accession>S9VXZ8</accession>
<keyword evidence="3" id="KW-0808">Transferase</keyword>
<evidence type="ECO:0000313" key="4">
    <source>
        <dbReference type="Proteomes" id="UP000015464"/>
    </source>
</evidence>
<evidence type="ECO:0000313" key="3">
    <source>
        <dbReference type="EMBL" id="EPY52478.1"/>
    </source>
</evidence>
<keyword evidence="4" id="KW-1185">Reference proteome</keyword>
<keyword evidence="2" id="KW-1133">Transmembrane helix</keyword>
<dbReference type="GO" id="GO:0000009">
    <property type="term" value="F:alpha-1,6-mannosyltransferase activity"/>
    <property type="evidence" value="ECO:0007669"/>
    <property type="project" value="EnsemblFungi"/>
</dbReference>
<comment type="similarity">
    <text evidence="1">Belongs to the ANP1/MMN9/VAN1 family.</text>
</comment>
<dbReference type="InterPro" id="IPR029044">
    <property type="entry name" value="Nucleotide-diphossugar_trans"/>
</dbReference>
<dbReference type="OrthoDB" id="2405412at2759"/>
<dbReference type="GO" id="GO:0018279">
    <property type="term" value="P:protein N-linked glycosylation via asparagine"/>
    <property type="evidence" value="ECO:0007669"/>
    <property type="project" value="EnsemblFungi"/>
</dbReference>
<evidence type="ECO:0000256" key="2">
    <source>
        <dbReference type="SAM" id="Phobius"/>
    </source>
</evidence>
<dbReference type="InterPro" id="IPR052086">
    <property type="entry name" value="Mannan_Polymerase_Subunit"/>
</dbReference>
<protein>
    <submittedName>
        <fullName evidence="3">Mannosyltransferase complex subunit</fullName>
    </submittedName>
</protein>
<dbReference type="STRING" id="653667.S9VXZ8"/>
<dbReference type="eggNOG" id="ENOG502QRPX">
    <property type="taxonomic scope" value="Eukaryota"/>
</dbReference>
<gene>
    <name evidence="3" type="ORF">SPOG_01800</name>
</gene>
<sequence length="339" mass="38683">MRAYNKSRIVGQLLFVALGITFIYYLFTPSVSHSNAVKPKARKADINSINVYDMNEITASANARENKEEVLILSPIARFYPEYWKNLLKLSYPRNLITLGFILPSTRDGTKIHRDLRAAVQSVQKGPISERFADVKIMIQDTGLSSGQSEKQRHEREVQKERRSKLASARNALLFSALGPKTSWVLWLDSDIIETPPTLIEDMTQFNKDVLVANCFQRKGEKLVPYDYNSWIDSNVAKELASKMSKDDILLEGYIELPTYRTLMAHLHDENGDQKTLMRLDGVGTTALMVKAEVHRDGAVFPTFPFYNLIESEGFAKMATRLNYEVFGLPNYLVFHYNE</sequence>
<dbReference type="PANTHER" id="PTHR43083">
    <property type="entry name" value="MANNAN POLYMERASE II"/>
    <property type="match status" value="1"/>
</dbReference>
<keyword evidence="2" id="KW-0812">Transmembrane</keyword>
<dbReference type="EMBL" id="KE546989">
    <property type="protein sequence ID" value="EPY52478.1"/>
    <property type="molecule type" value="Genomic_DNA"/>
</dbReference>
<dbReference type="GO" id="GO:0140497">
    <property type="term" value="C:mannan polymerase II complex"/>
    <property type="evidence" value="ECO:0007669"/>
    <property type="project" value="EnsemblFungi"/>
</dbReference>
<dbReference type="GeneID" id="25036126"/>
<evidence type="ECO:0000256" key="1">
    <source>
        <dbReference type="ARBA" id="ARBA00037964"/>
    </source>
</evidence>
<dbReference type="Pfam" id="PF03452">
    <property type="entry name" value="Anp1"/>
    <property type="match status" value="1"/>
</dbReference>
<feature type="transmembrane region" description="Helical" evidence="2">
    <location>
        <begin position="9"/>
        <end position="27"/>
    </location>
</feature>
<organism evidence="3 4">
    <name type="scientific">Schizosaccharomyces cryophilus (strain OY26 / ATCC MYA-4695 / CBS 11777 / NBRC 106824 / NRRL Y48691)</name>
    <name type="common">Fission yeast</name>
    <dbReference type="NCBI Taxonomy" id="653667"/>
    <lineage>
        <taxon>Eukaryota</taxon>
        <taxon>Fungi</taxon>
        <taxon>Dikarya</taxon>
        <taxon>Ascomycota</taxon>
        <taxon>Taphrinomycotina</taxon>
        <taxon>Schizosaccharomycetes</taxon>
        <taxon>Schizosaccharomycetales</taxon>
        <taxon>Schizosaccharomycetaceae</taxon>
        <taxon>Schizosaccharomyces</taxon>
    </lineage>
</organism>
<dbReference type="PANTHER" id="PTHR43083:SF6">
    <property type="entry name" value="MANNAN POLYMERASE COMPLEXES SUBUNIT MNN9"/>
    <property type="match status" value="1"/>
</dbReference>
<keyword evidence="3" id="KW-0328">Glycosyltransferase</keyword>
<reference evidence="3 4" key="1">
    <citation type="journal article" date="2011" name="Science">
        <title>Comparative functional genomics of the fission yeasts.</title>
        <authorList>
            <person name="Rhind N."/>
            <person name="Chen Z."/>
            <person name="Yassour M."/>
            <person name="Thompson D.A."/>
            <person name="Haas B.J."/>
            <person name="Habib N."/>
            <person name="Wapinski I."/>
            <person name="Roy S."/>
            <person name="Lin M.F."/>
            <person name="Heiman D.I."/>
            <person name="Young S.K."/>
            <person name="Furuya K."/>
            <person name="Guo Y."/>
            <person name="Pidoux A."/>
            <person name="Chen H.M."/>
            <person name="Robbertse B."/>
            <person name="Goldberg J.M."/>
            <person name="Aoki K."/>
            <person name="Bayne E.H."/>
            <person name="Berlin A.M."/>
            <person name="Desjardins C.A."/>
            <person name="Dobbs E."/>
            <person name="Dukaj L."/>
            <person name="Fan L."/>
            <person name="FitzGerald M.G."/>
            <person name="French C."/>
            <person name="Gujja S."/>
            <person name="Hansen K."/>
            <person name="Keifenheim D."/>
            <person name="Levin J.Z."/>
            <person name="Mosher R.A."/>
            <person name="Mueller C.A."/>
            <person name="Pfiffner J."/>
            <person name="Priest M."/>
            <person name="Russ C."/>
            <person name="Smialowska A."/>
            <person name="Swoboda P."/>
            <person name="Sykes S.M."/>
            <person name="Vaughn M."/>
            <person name="Vengrova S."/>
            <person name="Yoder R."/>
            <person name="Zeng Q."/>
            <person name="Allshire R."/>
            <person name="Baulcombe D."/>
            <person name="Birren B.W."/>
            <person name="Brown W."/>
            <person name="Ekwall K."/>
            <person name="Kellis M."/>
            <person name="Leatherwood J."/>
            <person name="Levin H."/>
            <person name="Margalit H."/>
            <person name="Martienssen R."/>
            <person name="Nieduszynski C.A."/>
            <person name="Spatafora J.W."/>
            <person name="Friedman N."/>
            <person name="Dalgaard J.Z."/>
            <person name="Baumann P."/>
            <person name="Niki H."/>
            <person name="Regev A."/>
            <person name="Nusbaum C."/>
        </authorList>
    </citation>
    <scope>NUCLEOTIDE SEQUENCE [LARGE SCALE GENOMIC DNA]</scope>
    <source>
        <strain evidence="4">OY26 / ATCC MYA-4695 / CBS 11777 / NBRC 106824 / NRRL Y48691</strain>
    </source>
</reference>
<dbReference type="Proteomes" id="UP000015464">
    <property type="component" value="Unassembled WGS sequence"/>
</dbReference>
<dbReference type="Gene3D" id="3.90.550.10">
    <property type="entry name" value="Spore Coat Polysaccharide Biosynthesis Protein SpsA, Chain A"/>
    <property type="match status" value="1"/>
</dbReference>
<dbReference type="RefSeq" id="XP_013022358.1">
    <property type="nucleotide sequence ID" value="XM_013166904.1"/>
</dbReference>
<dbReference type="OMA" id="IPKTREG"/>
<dbReference type="GO" id="GO:0000032">
    <property type="term" value="P:cell wall mannoprotein biosynthetic process"/>
    <property type="evidence" value="ECO:0007669"/>
    <property type="project" value="TreeGrafter"/>
</dbReference>
<keyword evidence="2" id="KW-0472">Membrane</keyword>
<dbReference type="HOGENOM" id="CLU_017872_4_0_1"/>
<dbReference type="GO" id="GO:0005801">
    <property type="term" value="C:cis-Golgi network"/>
    <property type="evidence" value="ECO:0007669"/>
    <property type="project" value="EnsemblFungi"/>
</dbReference>